<dbReference type="Pfam" id="PF12796">
    <property type="entry name" value="Ank_2"/>
    <property type="match status" value="2"/>
</dbReference>
<dbReference type="Pfam" id="PF00622">
    <property type="entry name" value="SPRY"/>
    <property type="match status" value="1"/>
</dbReference>
<keyword evidence="1" id="KW-0677">Repeat</keyword>
<dbReference type="Pfam" id="PF24883">
    <property type="entry name" value="NPHP3_N"/>
    <property type="match status" value="1"/>
</dbReference>
<dbReference type="InterPro" id="IPR044736">
    <property type="entry name" value="Gid1/RanBPM/SPLA_SPRY"/>
</dbReference>
<dbReference type="CDD" id="cd12885">
    <property type="entry name" value="SPRY_RanBP_like"/>
    <property type="match status" value="1"/>
</dbReference>
<dbReference type="Gene3D" id="2.60.120.920">
    <property type="match status" value="1"/>
</dbReference>
<feature type="region of interest" description="Disordered" evidence="4">
    <location>
        <begin position="771"/>
        <end position="826"/>
    </location>
</feature>
<comment type="caution">
    <text evidence="6">The sequence shown here is derived from an EMBL/GenBank/DDBJ whole genome shotgun (WGS) entry which is preliminary data.</text>
</comment>
<dbReference type="InterPro" id="IPR013320">
    <property type="entry name" value="ConA-like_dom_sf"/>
</dbReference>
<dbReference type="InterPro" id="IPR003877">
    <property type="entry name" value="SPRY_dom"/>
</dbReference>
<dbReference type="SUPFAM" id="SSF48403">
    <property type="entry name" value="Ankyrin repeat"/>
    <property type="match status" value="2"/>
</dbReference>
<keyword evidence="7" id="KW-1185">Reference proteome</keyword>
<dbReference type="InterPro" id="IPR001870">
    <property type="entry name" value="B30.2/SPRY"/>
</dbReference>
<dbReference type="PROSITE" id="PS50297">
    <property type="entry name" value="ANK_REP_REGION"/>
    <property type="match status" value="4"/>
</dbReference>
<reference evidence="6" key="1">
    <citation type="submission" date="2023-06" db="EMBL/GenBank/DDBJ databases">
        <title>Genome-scale phylogeny and comparative genomics of the fungal order Sordariales.</title>
        <authorList>
            <consortium name="Lawrence Berkeley National Laboratory"/>
            <person name="Hensen N."/>
            <person name="Bonometti L."/>
            <person name="Westerberg I."/>
            <person name="Brannstrom I.O."/>
            <person name="Guillou S."/>
            <person name="Cros-Aarteil S."/>
            <person name="Calhoun S."/>
            <person name="Haridas S."/>
            <person name="Kuo A."/>
            <person name="Mondo S."/>
            <person name="Pangilinan J."/>
            <person name="Riley R."/>
            <person name="Labutti K."/>
            <person name="Andreopoulos B."/>
            <person name="Lipzen A."/>
            <person name="Chen C."/>
            <person name="Yanf M."/>
            <person name="Daum C."/>
            <person name="Ng V."/>
            <person name="Clum A."/>
            <person name="Steindorff A."/>
            <person name="Ohm R."/>
            <person name="Martin F."/>
            <person name="Silar P."/>
            <person name="Natvig D."/>
            <person name="Lalanne C."/>
            <person name="Gautier V."/>
            <person name="Ament-Velasquez S.L."/>
            <person name="Kruys A."/>
            <person name="Hutchinson M.I."/>
            <person name="Powell A.J."/>
            <person name="Barry K."/>
            <person name="Miller A.N."/>
            <person name="Grigoriev I.V."/>
            <person name="Debuchy R."/>
            <person name="Gladieux P."/>
            <person name="Thoren M.H."/>
            <person name="Johannesson H."/>
        </authorList>
    </citation>
    <scope>NUCLEOTIDE SEQUENCE</scope>
    <source>
        <strain evidence="6">CBS 606.72</strain>
    </source>
</reference>
<dbReference type="Gene3D" id="1.25.40.20">
    <property type="entry name" value="Ankyrin repeat-containing domain"/>
    <property type="match status" value="3"/>
</dbReference>
<evidence type="ECO:0000259" key="5">
    <source>
        <dbReference type="PROSITE" id="PS50188"/>
    </source>
</evidence>
<dbReference type="Proteomes" id="UP001175000">
    <property type="component" value="Unassembled WGS sequence"/>
</dbReference>
<keyword evidence="2 3" id="KW-0040">ANK repeat</keyword>
<dbReference type="Gene3D" id="3.40.50.300">
    <property type="entry name" value="P-loop containing nucleotide triphosphate hydrolases"/>
    <property type="match status" value="1"/>
</dbReference>
<dbReference type="InterPro" id="IPR043136">
    <property type="entry name" value="B30.2/SPRY_sf"/>
</dbReference>
<feature type="repeat" description="ANK" evidence="3">
    <location>
        <begin position="1033"/>
        <end position="1067"/>
    </location>
</feature>
<protein>
    <submittedName>
        <fullName evidence="6">Ankyrin repeat-containing domain protein</fullName>
    </submittedName>
</protein>
<gene>
    <name evidence="6" type="ORF">B0T14DRAFT_434870</name>
</gene>
<dbReference type="InterPro" id="IPR002110">
    <property type="entry name" value="Ankyrin_rpt"/>
</dbReference>
<evidence type="ECO:0000256" key="1">
    <source>
        <dbReference type="ARBA" id="ARBA00022737"/>
    </source>
</evidence>
<evidence type="ECO:0000313" key="7">
    <source>
        <dbReference type="Proteomes" id="UP001175000"/>
    </source>
</evidence>
<evidence type="ECO:0000313" key="6">
    <source>
        <dbReference type="EMBL" id="KAK0616888.1"/>
    </source>
</evidence>
<proteinExistence type="predicted"/>
<feature type="compositionally biased region" description="Acidic residues" evidence="4">
    <location>
        <begin position="776"/>
        <end position="787"/>
    </location>
</feature>
<evidence type="ECO:0000256" key="2">
    <source>
        <dbReference type="ARBA" id="ARBA00023043"/>
    </source>
</evidence>
<name>A0AA39WK44_9PEZI</name>
<dbReference type="SUPFAM" id="SSF49899">
    <property type="entry name" value="Concanavalin A-like lectins/glucanases"/>
    <property type="match status" value="1"/>
</dbReference>
<feature type="repeat" description="ANK" evidence="3">
    <location>
        <begin position="1102"/>
        <end position="1134"/>
    </location>
</feature>
<feature type="domain" description="B30.2/SPRY" evidence="5">
    <location>
        <begin position="1379"/>
        <end position="1577"/>
    </location>
</feature>
<feature type="repeat" description="ANK" evidence="3">
    <location>
        <begin position="1253"/>
        <end position="1285"/>
    </location>
</feature>
<accession>A0AA39WK44</accession>
<dbReference type="InterPro" id="IPR056884">
    <property type="entry name" value="NPHP3-like_N"/>
</dbReference>
<dbReference type="PROSITE" id="PS50188">
    <property type="entry name" value="B302_SPRY"/>
    <property type="match status" value="1"/>
</dbReference>
<dbReference type="Pfam" id="PF13637">
    <property type="entry name" value="Ank_4"/>
    <property type="match status" value="1"/>
</dbReference>
<dbReference type="PANTHER" id="PTHR24198:SF165">
    <property type="entry name" value="ANKYRIN REPEAT-CONTAINING PROTEIN-RELATED"/>
    <property type="match status" value="1"/>
</dbReference>
<dbReference type="PANTHER" id="PTHR24198">
    <property type="entry name" value="ANKYRIN REPEAT AND PROTEIN KINASE DOMAIN-CONTAINING PROTEIN"/>
    <property type="match status" value="1"/>
</dbReference>
<dbReference type="SMART" id="SM00248">
    <property type="entry name" value="ANK"/>
    <property type="match status" value="11"/>
</dbReference>
<dbReference type="EMBL" id="JAULSU010000005">
    <property type="protein sequence ID" value="KAK0616888.1"/>
    <property type="molecule type" value="Genomic_DNA"/>
</dbReference>
<dbReference type="InterPro" id="IPR036770">
    <property type="entry name" value="Ankyrin_rpt-contain_sf"/>
</dbReference>
<evidence type="ECO:0000256" key="4">
    <source>
        <dbReference type="SAM" id="MobiDB-lite"/>
    </source>
</evidence>
<dbReference type="SMART" id="SM00449">
    <property type="entry name" value="SPRY"/>
    <property type="match status" value="1"/>
</dbReference>
<feature type="compositionally biased region" description="Acidic residues" evidence="4">
    <location>
        <begin position="796"/>
        <end position="826"/>
    </location>
</feature>
<dbReference type="InterPro" id="IPR027417">
    <property type="entry name" value="P-loop_NTPase"/>
</dbReference>
<feature type="repeat" description="ANK" evidence="3">
    <location>
        <begin position="999"/>
        <end position="1032"/>
    </location>
</feature>
<evidence type="ECO:0000256" key="3">
    <source>
        <dbReference type="PROSITE-ProRule" id="PRU00023"/>
    </source>
</evidence>
<organism evidence="6 7">
    <name type="scientific">Immersiella caudata</name>
    <dbReference type="NCBI Taxonomy" id="314043"/>
    <lineage>
        <taxon>Eukaryota</taxon>
        <taxon>Fungi</taxon>
        <taxon>Dikarya</taxon>
        <taxon>Ascomycota</taxon>
        <taxon>Pezizomycotina</taxon>
        <taxon>Sordariomycetes</taxon>
        <taxon>Sordariomycetidae</taxon>
        <taxon>Sordariales</taxon>
        <taxon>Lasiosphaeriaceae</taxon>
        <taxon>Immersiella</taxon>
    </lineage>
</organism>
<sequence length="1609" mass="175876">MAPVRHESLYKVALRKFKKDAEERYRDDKDREILQDFLRQNASPEEAKFAAENLAADSKKKYSSKNLKVGDVEIPQTWIDSILGNINNFVAAGDKLAEGAPESVALAWWAISKSLGAIQANYELYSLFGTGLSDISEIMVLIRHYDRLYDEQNKPGWKPSALVEKLFQDIVAAYAGVLDFSLAIRRHLSAGTLARIRHGIKDFYGGNKGKFEGKLAVVAELKVKILEESQAAFQDKTLTQLEGVADVLNDIAGTVNSIKDLQKEQEKWHIQSMAMQTALLKSFEEIKAITKPRTRWDHALQQYQKIQGVLNAIGGTDTALSLAIDSRQPGTCKWVFETEEFVSWDTSNVNSLLAIAGQEGTGKSIMVASIVERLGSEEGAGKSLLYLSCGSSANAGESSKVAYTADTICNTFLSKILSYAAEDANKPELLEACNEAFANPKARKGAKATGNLKTNKAEEDLPDFPEAFARVAAQMKRDFVLVLDGIDKASVSEADQVSLFQRLSDLLDTTSLTTEAGVRIQILVGCGSSTPFFSSLSPESYIDLSTRNGADIELTLAATLANIAGLSAVEREEAKTAVLKKTGFRFDYLTTVAIPFLREPFQRPLSRRLQGLPEGINDTYLRELRRMKPNYIMDIFHGVYDTPPEDEAELDVEPGFPTVTRLEVEQLRGAGGPFFDVYYDGGDLALVELPDRLRVSEFCLDREPEPQEEAHDDQLCARCKGSHSAFETISINSKEGHLQLALTCLRHLNHPVFQKRANLAEKRVAEVVSGVNQSADGEDGGDGDEGSDSSSVASDDSFDDEDPDNGFVDEDDDSYSDDGEEDDGYDEEKLQQIRYEIQFWPAHLREAEALWPEEEREGNEMWAAVMAELDKLSANPVVFENWQKTYYERRTMFTLWRGVHKPMHVAAYLGLSSWTKHLLNRGEDPKFVSAAFTAVQAAAFGRKSLRVIELLVAAGGDLNARTEWVGPAQICWYSVDVELEVAQLFSSLGADPSVLSHSGDWTPVHYLASNGHDPEILKLFLEKGADINAPDIYGQTPLHLLLWRSHVPLPLVKAFVEAGANVNAEDKRSQRPLQVASEYGELGVLKIIVEADVSEIDDPDNSGNTALHGAAFKGHTECVRFLLESGADATVANRYAQTALHFAALGGRCASVKILLDHNTQSDKKLDVNAVDRHNRTPFFCACSGRDQATALLLLDALLEQNLSLSEINKKSTGGRTPLRQAAAHGFDAVVAKLTTLAAEQDGLQIDAQDASKGHTALHRAAMGGYHFCVQRLLESGADFNLLDTKSRTPLAVAYEQWSISSAASGSSYEDIVSLLIATGPDAAREDSELVAVSAANGSVRVLKQLFNLNADLSRRDRFGWTPLQLARNAGPRAAVAADFLNRQSAWAGLLPSRWATEYPATKFGSAGVKSVGEDGTTITFLSANGTEVSLSTNRPLPPGLEQYYFEVTLGDVGDGHAQDKFPIVAVGFCTIGGGVIDFPGWLPKPTALQAKSWAYHGDDGGIYRSTGTGYADEFLKHYGPGDTIGCGVDLAKREVWWTRNGVKLDATVKDVDGRLFPVIGLDSNVKVETNFGVAPFKWKELDAGEEAKESGAKADVDVIVDGVQGLEV</sequence>
<dbReference type="PRINTS" id="PR01415">
    <property type="entry name" value="ANKYRIN"/>
</dbReference>
<dbReference type="PROSITE" id="PS50088">
    <property type="entry name" value="ANK_REPEAT"/>
    <property type="match status" value="4"/>
</dbReference>